<evidence type="ECO:0000256" key="4">
    <source>
        <dbReference type="PIRSR" id="PIRSR005739-1"/>
    </source>
</evidence>
<feature type="domain" description="O-methyltransferase C-terminal" evidence="6">
    <location>
        <begin position="173"/>
        <end position="379"/>
    </location>
</feature>
<keyword evidence="1" id="KW-0489">Methyltransferase</keyword>
<dbReference type="GO" id="GO:0008171">
    <property type="term" value="F:O-methyltransferase activity"/>
    <property type="evidence" value="ECO:0007669"/>
    <property type="project" value="InterPro"/>
</dbReference>
<feature type="region of interest" description="Disordered" evidence="5">
    <location>
        <begin position="67"/>
        <end position="96"/>
    </location>
</feature>
<dbReference type="InterPro" id="IPR001077">
    <property type="entry name" value="COMT_C"/>
</dbReference>
<proteinExistence type="predicted"/>
<dbReference type="Pfam" id="PF00891">
    <property type="entry name" value="Methyltransf_2"/>
    <property type="match status" value="1"/>
</dbReference>
<accession>A0AAV1E3I6</accession>
<dbReference type="GO" id="GO:0046983">
    <property type="term" value="F:protein dimerization activity"/>
    <property type="evidence" value="ECO:0007669"/>
    <property type="project" value="InterPro"/>
</dbReference>
<evidence type="ECO:0000256" key="1">
    <source>
        <dbReference type="ARBA" id="ARBA00022603"/>
    </source>
</evidence>
<dbReference type="SUPFAM" id="SSF53335">
    <property type="entry name" value="S-adenosyl-L-methionine-dependent methyltransferases"/>
    <property type="match status" value="1"/>
</dbReference>
<gene>
    <name evidence="7" type="ORF">OLC1_LOCUS21423</name>
</gene>
<dbReference type="AlphaFoldDB" id="A0AAV1E3I6"/>
<feature type="compositionally biased region" description="Basic and acidic residues" evidence="5">
    <location>
        <begin position="9"/>
        <end position="18"/>
    </location>
</feature>
<keyword evidence="8" id="KW-1185">Reference proteome</keyword>
<keyword evidence="2" id="KW-0808">Transferase</keyword>
<evidence type="ECO:0000256" key="2">
    <source>
        <dbReference type="ARBA" id="ARBA00022679"/>
    </source>
</evidence>
<dbReference type="PANTHER" id="PTHR11746">
    <property type="entry name" value="O-METHYLTRANSFERASE"/>
    <property type="match status" value="1"/>
</dbReference>
<evidence type="ECO:0000256" key="3">
    <source>
        <dbReference type="ARBA" id="ARBA00022691"/>
    </source>
</evidence>
<keyword evidence="3" id="KW-0949">S-adenosyl-L-methionine</keyword>
<dbReference type="InterPro" id="IPR036388">
    <property type="entry name" value="WH-like_DNA-bd_sf"/>
</dbReference>
<dbReference type="InterPro" id="IPR029063">
    <property type="entry name" value="SAM-dependent_MTases_sf"/>
</dbReference>
<dbReference type="Proteomes" id="UP001161247">
    <property type="component" value="Chromosome 8"/>
</dbReference>
<dbReference type="SUPFAM" id="SSF46785">
    <property type="entry name" value="Winged helix' DNA-binding domain"/>
    <property type="match status" value="1"/>
</dbReference>
<dbReference type="Gene3D" id="3.40.50.150">
    <property type="entry name" value="Vaccinia Virus protein VP39"/>
    <property type="match status" value="1"/>
</dbReference>
<feature type="region of interest" description="Disordered" evidence="5">
    <location>
        <begin position="1"/>
        <end position="25"/>
    </location>
</feature>
<dbReference type="InterPro" id="IPR036390">
    <property type="entry name" value="WH_DNA-bd_sf"/>
</dbReference>
<organism evidence="7 8">
    <name type="scientific">Oldenlandia corymbosa var. corymbosa</name>
    <dbReference type="NCBI Taxonomy" id="529605"/>
    <lineage>
        <taxon>Eukaryota</taxon>
        <taxon>Viridiplantae</taxon>
        <taxon>Streptophyta</taxon>
        <taxon>Embryophyta</taxon>
        <taxon>Tracheophyta</taxon>
        <taxon>Spermatophyta</taxon>
        <taxon>Magnoliopsida</taxon>
        <taxon>eudicotyledons</taxon>
        <taxon>Gunneridae</taxon>
        <taxon>Pentapetalae</taxon>
        <taxon>asterids</taxon>
        <taxon>lamiids</taxon>
        <taxon>Gentianales</taxon>
        <taxon>Rubiaceae</taxon>
        <taxon>Rubioideae</taxon>
        <taxon>Spermacoceae</taxon>
        <taxon>Hedyotis-Oldenlandia complex</taxon>
        <taxon>Oldenlandia</taxon>
    </lineage>
</organism>
<dbReference type="Gene3D" id="1.10.10.10">
    <property type="entry name" value="Winged helix-like DNA-binding domain superfamily/Winged helix DNA-binding domain"/>
    <property type="match status" value="2"/>
</dbReference>
<dbReference type="PIRSF" id="PIRSF005739">
    <property type="entry name" value="O-mtase"/>
    <property type="match status" value="1"/>
</dbReference>
<dbReference type="EMBL" id="OX459125">
    <property type="protein sequence ID" value="CAI9114774.1"/>
    <property type="molecule type" value="Genomic_DNA"/>
</dbReference>
<protein>
    <submittedName>
        <fullName evidence="7">OLC1v1015572C1</fullName>
    </submittedName>
</protein>
<evidence type="ECO:0000313" key="7">
    <source>
        <dbReference type="EMBL" id="CAI9114774.1"/>
    </source>
</evidence>
<sequence length="397" mass="44065">MELFSKTADNNHKLQNGEKEEEESQRHFSYAMQLVTSISLPMVLMFATRLGLFDIIAGAGPKAQLSPSQIASRLSKSSPTTHKSNRDESNHLITNGDKSDDDIIAGMLDRRMRLLASHSVLTCSSIDGGGDSGGSQRMYGLAPVGEFFVRNKHGVSLGPFLDLIQDKVFTESWYELEKAVVEGGVAFDKAHGTYSFDYPVRDSRFNEVFNKAMVSHTTIVMDKLLESYKGFENIKTLVDAGGGLGVTLEIIRAKYPNLRGINFDLPHVIQHAPPYTGVAHIAGDMIERVPDGDAIFMKWILHDWSDDHCLKLLRNCHKALPKNGKVIVMDAILPMNSPDTSSGTQSTCQLDMIMLAQNPGGKERNEEEFLALALEAGFQGIRLECFVCNLWVMEFYK</sequence>
<feature type="compositionally biased region" description="Polar residues" evidence="5">
    <location>
        <begin position="67"/>
        <end position="82"/>
    </location>
</feature>
<reference evidence="7" key="1">
    <citation type="submission" date="2023-03" db="EMBL/GenBank/DDBJ databases">
        <authorList>
            <person name="Julca I."/>
        </authorList>
    </citation>
    <scope>NUCLEOTIDE SEQUENCE</scope>
</reference>
<dbReference type="FunFam" id="3.40.50.150:FF:000061">
    <property type="entry name" value="Caffeic acid O-methyltransferase"/>
    <property type="match status" value="1"/>
</dbReference>
<dbReference type="InterPro" id="IPR016461">
    <property type="entry name" value="COMT-like"/>
</dbReference>
<evidence type="ECO:0000313" key="8">
    <source>
        <dbReference type="Proteomes" id="UP001161247"/>
    </source>
</evidence>
<name>A0AAV1E3I6_OLDCO</name>
<evidence type="ECO:0000259" key="6">
    <source>
        <dbReference type="Pfam" id="PF00891"/>
    </source>
</evidence>
<dbReference type="PROSITE" id="PS51683">
    <property type="entry name" value="SAM_OMT_II"/>
    <property type="match status" value="1"/>
</dbReference>
<dbReference type="GO" id="GO:0032259">
    <property type="term" value="P:methylation"/>
    <property type="evidence" value="ECO:0007669"/>
    <property type="project" value="UniProtKB-KW"/>
</dbReference>
<feature type="active site" description="Proton acceptor" evidence="4">
    <location>
        <position position="302"/>
    </location>
</feature>
<evidence type="ECO:0000256" key="5">
    <source>
        <dbReference type="SAM" id="MobiDB-lite"/>
    </source>
</evidence>